<evidence type="ECO:0000313" key="1">
    <source>
        <dbReference type="EMBL" id="RPE66397.1"/>
    </source>
</evidence>
<gene>
    <name evidence="1" type="ORF">EDD53_2099</name>
</gene>
<evidence type="ECO:0008006" key="3">
    <source>
        <dbReference type="Google" id="ProtNLM"/>
    </source>
</evidence>
<keyword evidence="2" id="KW-1185">Reference proteome</keyword>
<dbReference type="AlphaFoldDB" id="A0A3N4UMW6"/>
<organism evidence="1 2">
    <name type="scientific">Pacificibacter maritimus</name>
    <dbReference type="NCBI Taxonomy" id="762213"/>
    <lineage>
        <taxon>Bacteria</taxon>
        <taxon>Pseudomonadati</taxon>
        <taxon>Pseudomonadota</taxon>
        <taxon>Alphaproteobacteria</taxon>
        <taxon>Rhodobacterales</taxon>
        <taxon>Roseobacteraceae</taxon>
        <taxon>Pacificibacter</taxon>
    </lineage>
</organism>
<proteinExistence type="predicted"/>
<dbReference type="EMBL" id="RKQK01000003">
    <property type="protein sequence ID" value="RPE66397.1"/>
    <property type="molecule type" value="Genomic_DNA"/>
</dbReference>
<dbReference type="CDD" id="cd17033">
    <property type="entry name" value="DR1245-like"/>
    <property type="match status" value="1"/>
</dbReference>
<evidence type="ECO:0000313" key="2">
    <source>
        <dbReference type="Proteomes" id="UP000269689"/>
    </source>
</evidence>
<sequence length="166" mass="19147">MSLNEPSFSEDLHPIDLVEHLALTHEWEFDRVGDDQISMAVEGQWRTYSITLAWSDYDETLRLISTFDMDPPAERLPQMFEVLNHANDECWTGSFTYWQDQRLMVFRYGLSLDGGQVAVSEQVDRMINSAVAASERFYPAFQLVAWAERDPKSAMDIAIREAYGRA</sequence>
<reference evidence="1 2" key="1">
    <citation type="submission" date="2018-11" db="EMBL/GenBank/DDBJ databases">
        <title>Genomic Encyclopedia of Type Strains, Phase IV (KMG-IV): sequencing the most valuable type-strain genomes for metagenomic binning, comparative biology and taxonomic classification.</title>
        <authorList>
            <person name="Goeker M."/>
        </authorList>
    </citation>
    <scope>NUCLEOTIDE SEQUENCE [LARGE SCALE GENOMIC DNA]</scope>
    <source>
        <strain evidence="1 2">DSM 104731</strain>
    </source>
</reference>
<dbReference type="OrthoDB" id="9792176at2"/>
<dbReference type="RefSeq" id="WP_123793149.1">
    <property type="nucleotide sequence ID" value="NZ_RKQK01000003.1"/>
</dbReference>
<protein>
    <recommendedName>
        <fullName evidence="3">Sensory transduction regulator</fullName>
    </recommendedName>
</protein>
<name>A0A3N4UMW6_9RHOB</name>
<dbReference type="InterPro" id="IPR019660">
    <property type="entry name" value="Put_sensory_transdc_reg_YbjN"/>
</dbReference>
<accession>A0A3N4UMW6</accession>
<dbReference type="Pfam" id="PF10722">
    <property type="entry name" value="YbjN"/>
    <property type="match status" value="1"/>
</dbReference>
<dbReference type="Proteomes" id="UP000269689">
    <property type="component" value="Unassembled WGS sequence"/>
</dbReference>
<comment type="caution">
    <text evidence="1">The sequence shown here is derived from an EMBL/GenBank/DDBJ whole genome shotgun (WGS) entry which is preliminary data.</text>
</comment>